<evidence type="ECO:0000256" key="12">
    <source>
        <dbReference type="SAM" id="Phobius"/>
    </source>
</evidence>
<dbReference type="EMBL" id="PDCK01000043">
    <property type="protein sequence ID" value="PRQ35588.1"/>
    <property type="molecule type" value="Genomic_DNA"/>
</dbReference>
<dbReference type="AlphaFoldDB" id="A0A2P6QN49"/>
<sequence length="745" mass="81441">MSQKQRNILAAVLPYYPIAHYFLLTLLGSILSTHIHACTSSESTSLMSFALTLSSPSLNWTTMDCCQWEGITCDVAGRVTHLHLSSKGLKLKGGIFSSSSLQNLTHLTHLNLSRNSLYGSLDQAGFFLSLGHLEVLDLSFNLLSGELPGSLSSSNNIRMVDLSSNRFHGAIPSSFFQQAKNLTCFNVMNNTFSGYIPSPICVQSSSLIRLLDFSYNKFGGNLSRGIGNCSKLEVFRAGYNNLSGSLPEDIYDATALEEIAIPANSFYGGISNRIVNLTNLTTLDFYFNHFSGMLPIDIGKLSKLKVLLLHSNNLEGSLPPSLLNCTNLMELNLGFNLLKGDISAFNFSRLGQLRKLDFMSNHFTGILPISLYSCKSLRAIRLSLNNLEGQIQPEIVSLKHLSFLSLSGNRLTNVTGAMNILKGCRNLTVLILSTTFIGEEMPDGDHMAHFDGFQNLRILALRGCELTGQIPIWVSKLKKLEILDMSLNRITGSIPTWLGTFPMLFSINLGSNLISGEIPKELCTLPMLVSEQTAAQVDHGYLELPFFASQAVPDASILQFNSLSYFPPSIFLGDNSISGNIPTEIGKLQLLRTLDLSANQLSGNIPDQISDLKNLETLDLSVNHLSGEIPPSMTSLSFLSSFNVSSNNLEGEIPKSTQLQGLNVSAFEGNPELCGSPLLNLCQSFNGTDLDDDKNDGNQILGLHISVVLGFTIGLVGVCGSLLLIKTWRDAYFKFLNNVQDRLKC</sequence>
<feature type="transmembrane region" description="Helical" evidence="12">
    <location>
        <begin position="12"/>
        <end position="31"/>
    </location>
</feature>
<protein>
    <submittedName>
        <fullName evidence="14">Putative leucine-rich repeat-containing, plant-type, leucine-rich repeat domain, L</fullName>
    </submittedName>
</protein>
<keyword evidence="4" id="KW-1003">Cell membrane</keyword>
<dbReference type="FunFam" id="3.80.10.10:FF:000095">
    <property type="entry name" value="LRR receptor-like serine/threonine-protein kinase GSO1"/>
    <property type="match status" value="1"/>
</dbReference>
<dbReference type="OMA" id="CCLINEV"/>
<keyword evidence="5" id="KW-0433">Leucine-rich repeat</keyword>
<dbReference type="PROSITE" id="PS51450">
    <property type="entry name" value="LRR"/>
    <property type="match status" value="1"/>
</dbReference>
<keyword evidence="6 12" id="KW-0812">Transmembrane</keyword>
<evidence type="ECO:0000256" key="5">
    <source>
        <dbReference type="ARBA" id="ARBA00022614"/>
    </source>
</evidence>
<evidence type="ECO:0000313" key="14">
    <source>
        <dbReference type="EMBL" id="PRQ35588.1"/>
    </source>
</evidence>
<gene>
    <name evidence="14" type="ORF">RchiOBHm_Chr5g0081631</name>
</gene>
<keyword evidence="9 12" id="KW-1133">Transmembrane helix</keyword>
<feature type="domain" description="Leucine-rich repeat-containing N-terminal plant-type" evidence="13">
    <location>
        <begin position="41"/>
        <end position="74"/>
    </location>
</feature>
<keyword evidence="15" id="KW-1185">Reference proteome</keyword>
<evidence type="ECO:0000256" key="6">
    <source>
        <dbReference type="ARBA" id="ARBA00022692"/>
    </source>
</evidence>
<comment type="subcellular location">
    <subcellularLocation>
        <location evidence="2">Cell membrane</location>
    </subcellularLocation>
    <subcellularLocation>
        <location evidence="1">Membrane</location>
        <topology evidence="1">Single-pass membrane protein</topology>
    </subcellularLocation>
</comment>
<evidence type="ECO:0000256" key="8">
    <source>
        <dbReference type="ARBA" id="ARBA00022737"/>
    </source>
</evidence>
<reference evidence="14 15" key="1">
    <citation type="journal article" date="2018" name="Nat. Genet.">
        <title>The Rosa genome provides new insights in the design of modern roses.</title>
        <authorList>
            <person name="Bendahmane M."/>
        </authorList>
    </citation>
    <scope>NUCLEOTIDE SEQUENCE [LARGE SCALE GENOMIC DNA]</scope>
    <source>
        <strain evidence="15">cv. Old Blush</strain>
    </source>
</reference>
<dbReference type="PRINTS" id="PR00019">
    <property type="entry name" value="LEURICHRPT"/>
</dbReference>
<comment type="similarity">
    <text evidence="3">Belongs to the RLP family.</text>
</comment>
<feature type="transmembrane region" description="Helical" evidence="12">
    <location>
        <begin position="701"/>
        <end position="725"/>
    </location>
</feature>
<evidence type="ECO:0000256" key="7">
    <source>
        <dbReference type="ARBA" id="ARBA00022729"/>
    </source>
</evidence>
<keyword evidence="8" id="KW-0677">Repeat</keyword>
<accession>A0A2P6QN49</accession>
<keyword evidence="7" id="KW-0732">Signal</keyword>
<evidence type="ECO:0000256" key="2">
    <source>
        <dbReference type="ARBA" id="ARBA00004236"/>
    </source>
</evidence>
<dbReference type="Gene3D" id="3.80.10.10">
    <property type="entry name" value="Ribonuclease Inhibitor"/>
    <property type="match status" value="2"/>
</dbReference>
<comment type="caution">
    <text evidence="14">The sequence shown here is derived from an EMBL/GenBank/DDBJ whole genome shotgun (WGS) entry which is preliminary data.</text>
</comment>
<dbReference type="Pfam" id="PF00560">
    <property type="entry name" value="LRR_1"/>
    <property type="match status" value="4"/>
</dbReference>
<evidence type="ECO:0000256" key="11">
    <source>
        <dbReference type="ARBA" id="ARBA00023180"/>
    </source>
</evidence>
<dbReference type="Pfam" id="PF13855">
    <property type="entry name" value="LRR_8"/>
    <property type="match status" value="3"/>
</dbReference>
<evidence type="ECO:0000256" key="4">
    <source>
        <dbReference type="ARBA" id="ARBA00022475"/>
    </source>
</evidence>
<dbReference type="InterPro" id="IPR001611">
    <property type="entry name" value="Leu-rich_rpt"/>
</dbReference>
<dbReference type="SMART" id="SM00369">
    <property type="entry name" value="LRR_TYP"/>
    <property type="match status" value="9"/>
</dbReference>
<keyword evidence="11" id="KW-0325">Glycoprotein</keyword>
<dbReference type="FunFam" id="3.80.10.10:FF:000213">
    <property type="entry name" value="Tyrosine-sulfated glycopeptide receptor 1"/>
    <property type="match status" value="1"/>
</dbReference>
<evidence type="ECO:0000256" key="10">
    <source>
        <dbReference type="ARBA" id="ARBA00023136"/>
    </source>
</evidence>
<organism evidence="14 15">
    <name type="scientific">Rosa chinensis</name>
    <name type="common">China rose</name>
    <dbReference type="NCBI Taxonomy" id="74649"/>
    <lineage>
        <taxon>Eukaryota</taxon>
        <taxon>Viridiplantae</taxon>
        <taxon>Streptophyta</taxon>
        <taxon>Embryophyta</taxon>
        <taxon>Tracheophyta</taxon>
        <taxon>Spermatophyta</taxon>
        <taxon>Magnoliopsida</taxon>
        <taxon>eudicotyledons</taxon>
        <taxon>Gunneridae</taxon>
        <taxon>Pentapetalae</taxon>
        <taxon>rosids</taxon>
        <taxon>fabids</taxon>
        <taxon>Rosales</taxon>
        <taxon>Rosaceae</taxon>
        <taxon>Rosoideae</taxon>
        <taxon>Rosoideae incertae sedis</taxon>
        <taxon>Rosa</taxon>
    </lineage>
</organism>
<evidence type="ECO:0000256" key="3">
    <source>
        <dbReference type="ARBA" id="ARBA00009592"/>
    </source>
</evidence>
<keyword evidence="10 12" id="KW-0472">Membrane</keyword>
<dbReference type="InterPro" id="IPR053211">
    <property type="entry name" value="DNA_repair-toleration"/>
</dbReference>
<dbReference type="PANTHER" id="PTHR48060">
    <property type="entry name" value="DNA DAMAGE-REPAIR/TOLERATION PROTEIN DRT100"/>
    <property type="match status" value="1"/>
</dbReference>
<name>A0A2P6QN49_ROSCH</name>
<dbReference type="SUPFAM" id="SSF52058">
    <property type="entry name" value="L domain-like"/>
    <property type="match status" value="3"/>
</dbReference>
<dbReference type="InterPro" id="IPR032675">
    <property type="entry name" value="LRR_dom_sf"/>
</dbReference>
<dbReference type="Pfam" id="PF08263">
    <property type="entry name" value="LRRNT_2"/>
    <property type="match status" value="1"/>
</dbReference>
<evidence type="ECO:0000259" key="13">
    <source>
        <dbReference type="Pfam" id="PF08263"/>
    </source>
</evidence>
<dbReference type="InterPro" id="IPR013210">
    <property type="entry name" value="LRR_N_plant-typ"/>
</dbReference>
<dbReference type="PANTHER" id="PTHR48060:SF21">
    <property type="entry name" value="L DOMAIN-LIKE PROTEIN"/>
    <property type="match status" value="1"/>
</dbReference>
<dbReference type="InterPro" id="IPR003591">
    <property type="entry name" value="Leu-rich_rpt_typical-subtyp"/>
</dbReference>
<evidence type="ECO:0000313" key="15">
    <source>
        <dbReference type="Proteomes" id="UP000238479"/>
    </source>
</evidence>
<evidence type="ECO:0000256" key="9">
    <source>
        <dbReference type="ARBA" id="ARBA00022989"/>
    </source>
</evidence>
<evidence type="ECO:0000256" key="1">
    <source>
        <dbReference type="ARBA" id="ARBA00004167"/>
    </source>
</evidence>
<dbReference type="Gramene" id="PRQ35588">
    <property type="protein sequence ID" value="PRQ35588"/>
    <property type="gene ID" value="RchiOBHm_Chr5g0081631"/>
</dbReference>
<dbReference type="Proteomes" id="UP000238479">
    <property type="component" value="Chromosome 5"/>
</dbReference>
<dbReference type="GO" id="GO:0005886">
    <property type="term" value="C:plasma membrane"/>
    <property type="evidence" value="ECO:0007669"/>
    <property type="project" value="UniProtKB-SubCell"/>
</dbReference>
<proteinExistence type="inferred from homology"/>